<evidence type="ECO:0000256" key="1">
    <source>
        <dbReference type="ARBA" id="ARBA00007174"/>
    </source>
</evidence>
<accession>A0A518B1I7</accession>
<dbReference type="PROSITE" id="PS51790">
    <property type="entry name" value="MSRB"/>
    <property type="match status" value="1"/>
</dbReference>
<feature type="binding site" evidence="6">
    <location>
        <position position="89"/>
    </location>
    <ligand>
        <name>Zn(2+)</name>
        <dbReference type="ChEBI" id="CHEBI:29105"/>
    </ligand>
</feature>
<feature type="binding site" evidence="6">
    <location>
        <position position="92"/>
    </location>
    <ligand>
        <name>Zn(2+)</name>
        <dbReference type="ChEBI" id="CHEBI:29105"/>
    </ligand>
</feature>
<gene>
    <name evidence="6 9" type="primary">msrB</name>
    <name evidence="9" type="ORF">Pan216_17010</name>
</gene>
<dbReference type="Proteomes" id="UP000317093">
    <property type="component" value="Chromosome"/>
</dbReference>
<comment type="catalytic activity">
    <reaction evidence="5 6">
        <text>L-methionyl-[protein] + [thioredoxin]-disulfide + H2O = L-methionyl-(R)-S-oxide-[protein] + [thioredoxin]-dithiol</text>
        <dbReference type="Rhea" id="RHEA:24164"/>
        <dbReference type="Rhea" id="RHEA-COMP:10698"/>
        <dbReference type="Rhea" id="RHEA-COMP:10700"/>
        <dbReference type="Rhea" id="RHEA-COMP:12313"/>
        <dbReference type="Rhea" id="RHEA-COMP:12314"/>
        <dbReference type="ChEBI" id="CHEBI:15377"/>
        <dbReference type="ChEBI" id="CHEBI:16044"/>
        <dbReference type="ChEBI" id="CHEBI:29950"/>
        <dbReference type="ChEBI" id="CHEBI:45764"/>
        <dbReference type="ChEBI" id="CHEBI:50058"/>
        <dbReference type="EC" id="1.8.4.12"/>
    </reaction>
</comment>
<dbReference type="PROSITE" id="PS51257">
    <property type="entry name" value="PROKAR_LIPOPROTEIN"/>
    <property type="match status" value="1"/>
</dbReference>
<dbReference type="HAMAP" id="MF_01400">
    <property type="entry name" value="MsrB"/>
    <property type="match status" value="1"/>
</dbReference>
<evidence type="ECO:0000313" key="10">
    <source>
        <dbReference type="Proteomes" id="UP000317093"/>
    </source>
</evidence>
<dbReference type="PANTHER" id="PTHR10173:SF52">
    <property type="entry name" value="METHIONINE-R-SULFOXIDE REDUCTASE B1"/>
    <property type="match status" value="1"/>
</dbReference>
<name>A0A518B1I7_9BACT</name>
<protein>
    <recommendedName>
        <fullName evidence="6">Peptide methionine sulfoxide reductase MsrB</fullName>
        <ecNumber evidence="6">1.8.4.12</ecNumber>
    </recommendedName>
    <alternativeName>
        <fullName evidence="6">Peptide-methionine (R)-S-oxide reductase</fullName>
    </alternativeName>
</protein>
<dbReference type="GO" id="GO:0006979">
    <property type="term" value="P:response to oxidative stress"/>
    <property type="evidence" value="ECO:0007669"/>
    <property type="project" value="InterPro"/>
</dbReference>
<evidence type="ECO:0000256" key="3">
    <source>
        <dbReference type="ARBA" id="ARBA00022833"/>
    </source>
</evidence>
<feature type="signal peptide" evidence="7">
    <location>
        <begin position="1"/>
        <end position="27"/>
    </location>
</feature>
<evidence type="ECO:0000256" key="7">
    <source>
        <dbReference type="SAM" id="SignalP"/>
    </source>
</evidence>
<evidence type="ECO:0000313" key="9">
    <source>
        <dbReference type="EMBL" id="QDU60849.1"/>
    </source>
</evidence>
<dbReference type="GO" id="GO:0005737">
    <property type="term" value="C:cytoplasm"/>
    <property type="evidence" value="ECO:0007669"/>
    <property type="project" value="TreeGrafter"/>
</dbReference>
<keyword evidence="2 6" id="KW-0479">Metal-binding</keyword>
<comment type="similarity">
    <text evidence="1 6">Belongs to the MsrB Met sulfoxide reductase family.</text>
</comment>
<dbReference type="Pfam" id="PF01641">
    <property type="entry name" value="SelR"/>
    <property type="match status" value="1"/>
</dbReference>
<dbReference type="FunFam" id="2.170.150.20:FF:000001">
    <property type="entry name" value="Peptide methionine sulfoxide reductase MsrB"/>
    <property type="match status" value="1"/>
</dbReference>
<dbReference type="KEGG" id="knv:Pan216_17010"/>
<keyword evidence="3 6" id="KW-0862">Zinc</keyword>
<dbReference type="InterPro" id="IPR028427">
    <property type="entry name" value="Met_Sox_Rdtase_MsrB"/>
</dbReference>
<dbReference type="SUPFAM" id="SSF51316">
    <property type="entry name" value="Mss4-like"/>
    <property type="match status" value="1"/>
</dbReference>
<dbReference type="GO" id="GO:0030091">
    <property type="term" value="P:protein repair"/>
    <property type="evidence" value="ECO:0007669"/>
    <property type="project" value="InterPro"/>
</dbReference>
<keyword evidence="10" id="KW-1185">Reference proteome</keyword>
<feature type="binding site" evidence="6">
    <location>
        <position position="141"/>
    </location>
    <ligand>
        <name>Zn(2+)</name>
        <dbReference type="ChEBI" id="CHEBI:29105"/>
    </ligand>
</feature>
<feature type="chain" id="PRO_5022165937" description="Peptide methionine sulfoxide reductase MsrB" evidence="7">
    <location>
        <begin position="28"/>
        <end position="180"/>
    </location>
</feature>
<sequence length="180" mass="20204" precursor="true">MGKGPWIVASMFVPAVFLSLTACQQQAVVKTNPKPEGVNNVASDRVELTNAEWKEKLSPEQYYVTRQKGTERAFTGAYHDCKKDGVYRCVCCNQPLFDSDAKFDSGTGWPSYYEPVEGQSIREEADNTLFMRRTEVLCSRCDAHLGHVFKDGPEPTGLRYCINSASLVLDEEEDKTDSEE</sequence>
<dbReference type="PANTHER" id="PTHR10173">
    <property type="entry name" value="METHIONINE SULFOXIDE REDUCTASE"/>
    <property type="match status" value="1"/>
</dbReference>
<dbReference type="GO" id="GO:0033743">
    <property type="term" value="F:peptide-methionine (R)-S-oxide reductase activity"/>
    <property type="evidence" value="ECO:0007669"/>
    <property type="project" value="UniProtKB-UniRule"/>
</dbReference>
<reference evidence="9 10" key="1">
    <citation type="submission" date="2019-02" db="EMBL/GenBank/DDBJ databases">
        <title>Deep-cultivation of Planctomycetes and their phenomic and genomic characterization uncovers novel biology.</title>
        <authorList>
            <person name="Wiegand S."/>
            <person name="Jogler M."/>
            <person name="Boedeker C."/>
            <person name="Pinto D."/>
            <person name="Vollmers J."/>
            <person name="Rivas-Marin E."/>
            <person name="Kohn T."/>
            <person name="Peeters S.H."/>
            <person name="Heuer A."/>
            <person name="Rast P."/>
            <person name="Oberbeckmann S."/>
            <person name="Bunk B."/>
            <person name="Jeske O."/>
            <person name="Meyerdierks A."/>
            <person name="Storesund J.E."/>
            <person name="Kallscheuer N."/>
            <person name="Luecker S."/>
            <person name="Lage O.M."/>
            <person name="Pohl T."/>
            <person name="Merkel B.J."/>
            <person name="Hornburger P."/>
            <person name="Mueller R.-W."/>
            <person name="Bruemmer F."/>
            <person name="Labrenz M."/>
            <person name="Spormann A.M."/>
            <person name="Op den Camp H."/>
            <person name="Overmann J."/>
            <person name="Amann R."/>
            <person name="Jetten M.S.M."/>
            <person name="Mascher T."/>
            <person name="Medema M.H."/>
            <person name="Devos D.P."/>
            <person name="Kaster A.-K."/>
            <person name="Ovreas L."/>
            <person name="Rohde M."/>
            <person name="Galperin M.Y."/>
            <person name="Jogler C."/>
        </authorList>
    </citation>
    <scope>NUCLEOTIDE SEQUENCE [LARGE SCALE GENOMIC DNA]</scope>
    <source>
        <strain evidence="9 10">Pan216</strain>
    </source>
</reference>
<evidence type="ECO:0000256" key="5">
    <source>
        <dbReference type="ARBA" id="ARBA00048488"/>
    </source>
</evidence>
<dbReference type="InterPro" id="IPR002579">
    <property type="entry name" value="Met_Sox_Rdtase_MsrB_dom"/>
</dbReference>
<dbReference type="NCBIfam" id="TIGR00357">
    <property type="entry name" value="peptide-methionine (R)-S-oxide reductase MsrB"/>
    <property type="match status" value="1"/>
</dbReference>
<keyword evidence="4 6" id="KW-0560">Oxidoreductase</keyword>
<evidence type="ECO:0000259" key="8">
    <source>
        <dbReference type="PROSITE" id="PS51790"/>
    </source>
</evidence>
<feature type="domain" description="MsrB" evidence="8">
    <location>
        <begin position="50"/>
        <end position="172"/>
    </location>
</feature>
<dbReference type="AlphaFoldDB" id="A0A518B1I7"/>
<dbReference type="EMBL" id="CP036279">
    <property type="protein sequence ID" value="QDU60849.1"/>
    <property type="molecule type" value="Genomic_DNA"/>
</dbReference>
<feature type="active site" description="Nucleophile" evidence="6">
    <location>
        <position position="161"/>
    </location>
</feature>
<dbReference type="InterPro" id="IPR011057">
    <property type="entry name" value="Mss4-like_sf"/>
</dbReference>
<dbReference type="EC" id="1.8.4.12" evidence="6"/>
<proteinExistence type="inferred from homology"/>
<dbReference type="Gene3D" id="2.170.150.20">
    <property type="entry name" value="Peptide methionine sulfoxide reductase"/>
    <property type="match status" value="1"/>
</dbReference>
<evidence type="ECO:0000256" key="6">
    <source>
        <dbReference type="HAMAP-Rule" id="MF_01400"/>
    </source>
</evidence>
<dbReference type="GO" id="GO:0008270">
    <property type="term" value="F:zinc ion binding"/>
    <property type="evidence" value="ECO:0007669"/>
    <property type="project" value="UniProtKB-UniRule"/>
</dbReference>
<evidence type="ECO:0000256" key="2">
    <source>
        <dbReference type="ARBA" id="ARBA00022723"/>
    </source>
</evidence>
<keyword evidence="7" id="KW-0732">Signal</keyword>
<evidence type="ECO:0000256" key="4">
    <source>
        <dbReference type="ARBA" id="ARBA00023002"/>
    </source>
</evidence>
<feature type="binding site" evidence="6">
    <location>
        <position position="138"/>
    </location>
    <ligand>
        <name>Zn(2+)</name>
        <dbReference type="ChEBI" id="CHEBI:29105"/>
    </ligand>
</feature>
<comment type="cofactor">
    <cofactor evidence="6">
        <name>Zn(2+)</name>
        <dbReference type="ChEBI" id="CHEBI:29105"/>
    </cofactor>
    <text evidence="6">Binds 1 zinc ion per subunit. The zinc ion is important for the structural integrity of the protein.</text>
</comment>
<organism evidence="9 10">
    <name type="scientific">Kolteria novifilia</name>
    <dbReference type="NCBI Taxonomy" id="2527975"/>
    <lineage>
        <taxon>Bacteria</taxon>
        <taxon>Pseudomonadati</taxon>
        <taxon>Planctomycetota</taxon>
        <taxon>Planctomycetia</taxon>
        <taxon>Kolteriales</taxon>
        <taxon>Kolteriaceae</taxon>
        <taxon>Kolteria</taxon>
    </lineage>
</organism>